<gene>
    <name evidence="4" type="ORF">HPB51_001674</name>
</gene>
<reference evidence="4" key="1">
    <citation type="journal article" date="2020" name="Cell">
        <title>Large-Scale Comparative Analyses of Tick Genomes Elucidate Their Genetic Diversity and Vector Capacities.</title>
        <authorList>
            <consortium name="Tick Genome and Microbiome Consortium (TIGMIC)"/>
            <person name="Jia N."/>
            <person name="Wang J."/>
            <person name="Shi W."/>
            <person name="Du L."/>
            <person name="Sun Y."/>
            <person name="Zhan W."/>
            <person name="Jiang J.F."/>
            <person name="Wang Q."/>
            <person name="Zhang B."/>
            <person name="Ji P."/>
            <person name="Bell-Sakyi L."/>
            <person name="Cui X.M."/>
            <person name="Yuan T.T."/>
            <person name="Jiang B.G."/>
            <person name="Yang W.F."/>
            <person name="Lam T.T."/>
            <person name="Chang Q.C."/>
            <person name="Ding S.J."/>
            <person name="Wang X.J."/>
            <person name="Zhu J.G."/>
            <person name="Ruan X.D."/>
            <person name="Zhao L."/>
            <person name="Wei J.T."/>
            <person name="Ye R.Z."/>
            <person name="Que T.C."/>
            <person name="Du C.H."/>
            <person name="Zhou Y.H."/>
            <person name="Cheng J.X."/>
            <person name="Dai P.F."/>
            <person name="Guo W.B."/>
            <person name="Han X.H."/>
            <person name="Huang E.J."/>
            <person name="Li L.F."/>
            <person name="Wei W."/>
            <person name="Gao Y.C."/>
            <person name="Liu J.Z."/>
            <person name="Shao H.Z."/>
            <person name="Wang X."/>
            <person name="Wang C.C."/>
            <person name="Yang T.C."/>
            <person name="Huo Q.B."/>
            <person name="Li W."/>
            <person name="Chen H.Y."/>
            <person name="Chen S.E."/>
            <person name="Zhou L.G."/>
            <person name="Ni X.B."/>
            <person name="Tian J.H."/>
            <person name="Sheng Y."/>
            <person name="Liu T."/>
            <person name="Pan Y.S."/>
            <person name="Xia L.Y."/>
            <person name="Li J."/>
            <person name="Zhao F."/>
            <person name="Cao W.C."/>
        </authorList>
    </citation>
    <scope>NUCLEOTIDE SEQUENCE</scope>
    <source>
        <strain evidence="4">Rmic-2018</strain>
    </source>
</reference>
<dbReference type="GO" id="GO:0005975">
    <property type="term" value="P:carbohydrate metabolic process"/>
    <property type="evidence" value="ECO:0007669"/>
    <property type="project" value="InterPro"/>
</dbReference>
<evidence type="ECO:0000313" key="5">
    <source>
        <dbReference type="Proteomes" id="UP000821866"/>
    </source>
</evidence>
<evidence type="ECO:0000256" key="2">
    <source>
        <dbReference type="SAM" id="Phobius"/>
    </source>
</evidence>
<dbReference type="Proteomes" id="UP000821866">
    <property type="component" value="Chromosome 1"/>
</dbReference>
<feature type="compositionally biased region" description="Basic and acidic residues" evidence="1">
    <location>
        <begin position="147"/>
        <end position="159"/>
    </location>
</feature>
<keyword evidence="5" id="KW-1185">Reference proteome</keyword>
<organism evidence="4 5">
    <name type="scientific">Rhipicephalus microplus</name>
    <name type="common">Cattle tick</name>
    <name type="synonym">Boophilus microplus</name>
    <dbReference type="NCBI Taxonomy" id="6941"/>
    <lineage>
        <taxon>Eukaryota</taxon>
        <taxon>Metazoa</taxon>
        <taxon>Ecdysozoa</taxon>
        <taxon>Arthropoda</taxon>
        <taxon>Chelicerata</taxon>
        <taxon>Arachnida</taxon>
        <taxon>Acari</taxon>
        <taxon>Parasitiformes</taxon>
        <taxon>Ixodida</taxon>
        <taxon>Ixodoidea</taxon>
        <taxon>Ixodidae</taxon>
        <taxon>Rhipicephalinae</taxon>
        <taxon>Rhipicephalus</taxon>
        <taxon>Boophilus</taxon>
    </lineage>
</organism>
<keyword evidence="2" id="KW-0812">Transmembrane</keyword>
<keyword evidence="2" id="KW-1133">Transmembrane helix</keyword>
<protein>
    <recommendedName>
        <fullName evidence="3">GH18 domain-containing protein</fullName>
    </recommendedName>
</protein>
<evidence type="ECO:0000259" key="3">
    <source>
        <dbReference type="PROSITE" id="PS51910"/>
    </source>
</evidence>
<dbReference type="AlphaFoldDB" id="A0A9J6EWI1"/>
<keyword evidence="2" id="KW-0472">Membrane</keyword>
<proteinExistence type="predicted"/>
<reference evidence="4" key="2">
    <citation type="submission" date="2021-09" db="EMBL/GenBank/DDBJ databases">
        <authorList>
            <person name="Jia N."/>
            <person name="Wang J."/>
            <person name="Shi W."/>
            <person name="Du L."/>
            <person name="Sun Y."/>
            <person name="Zhan W."/>
            <person name="Jiang J."/>
            <person name="Wang Q."/>
            <person name="Zhang B."/>
            <person name="Ji P."/>
            <person name="Sakyi L.B."/>
            <person name="Cui X."/>
            <person name="Yuan T."/>
            <person name="Jiang B."/>
            <person name="Yang W."/>
            <person name="Lam T.T.-Y."/>
            <person name="Chang Q."/>
            <person name="Ding S."/>
            <person name="Wang X."/>
            <person name="Zhu J."/>
            <person name="Ruan X."/>
            <person name="Zhao L."/>
            <person name="Wei J."/>
            <person name="Que T."/>
            <person name="Du C."/>
            <person name="Cheng J."/>
            <person name="Dai P."/>
            <person name="Han X."/>
            <person name="Huang E."/>
            <person name="Gao Y."/>
            <person name="Liu J."/>
            <person name="Shao H."/>
            <person name="Ye R."/>
            <person name="Li L."/>
            <person name="Wei W."/>
            <person name="Wang X."/>
            <person name="Wang C."/>
            <person name="Huo Q."/>
            <person name="Li W."/>
            <person name="Guo W."/>
            <person name="Chen H."/>
            <person name="Chen S."/>
            <person name="Zhou L."/>
            <person name="Zhou L."/>
            <person name="Ni X."/>
            <person name="Tian J."/>
            <person name="Zhou Y."/>
            <person name="Sheng Y."/>
            <person name="Liu T."/>
            <person name="Pan Y."/>
            <person name="Xia L."/>
            <person name="Li J."/>
            <person name="Zhao F."/>
            <person name="Cao W."/>
        </authorList>
    </citation>
    <scope>NUCLEOTIDE SEQUENCE</scope>
    <source>
        <strain evidence="4">Rmic-2018</strain>
        <tissue evidence="4">Larvae</tissue>
    </source>
</reference>
<dbReference type="SUPFAM" id="SSF51445">
    <property type="entry name" value="(Trans)glycosidases"/>
    <property type="match status" value="1"/>
</dbReference>
<dbReference type="Gene3D" id="3.20.20.80">
    <property type="entry name" value="Glycosidases"/>
    <property type="match status" value="1"/>
</dbReference>
<accession>A0A9J6EWI1</accession>
<dbReference type="InterPro" id="IPR017853">
    <property type="entry name" value="GH"/>
</dbReference>
<evidence type="ECO:0000313" key="4">
    <source>
        <dbReference type="EMBL" id="KAH8038501.1"/>
    </source>
</evidence>
<feature type="compositionally biased region" description="Polar residues" evidence="1">
    <location>
        <begin position="125"/>
        <end position="145"/>
    </location>
</feature>
<name>A0A9J6EWI1_RHIMP</name>
<feature type="transmembrane region" description="Helical" evidence="2">
    <location>
        <begin position="89"/>
        <end position="110"/>
    </location>
</feature>
<sequence length="317" mass="33986">MSRPAGRPSERATELGDAIVTTAAASRLTFQFSPVLAPACDFSGGCDLDLVQKPVATATSTTSRFAYAEPVVEVSSLDESRAGAVGADVLFSMACLLSVLIVFLALAVALEALLLRVLNLDAPSASQHTTRPSVTPQSRLQIHQQQMHHEEKSSGGDERALLSSLPSSAYQSSRKMFCLFNGSPPNGSSVRRGYGLQSFPHHLCTDAVLCCAGLELPTMELDVNSAKALRFAALHLIHAQLRLWLCVGGDEARSKGFGRAAEDAEARRRLVSGAISWLQESGFQGLLLHWAAPGPENPQQFVRILAPLKVGLCLRLR</sequence>
<dbReference type="Pfam" id="PF00704">
    <property type="entry name" value="Glyco_hydro_18"/>
    <property type="match status" value="1"/>
</dbReference>
<dbReference type="PROSITE" id="PS51910">
    <property type="entry name" value="GH18_2"/>
    <property type="match status" value="1"/>
</dbReference>
<feature type="domain" description="GH18" evidence="3">
    <location>
        <begin position="174"/>
        <end position="317"/>
    </location>
</feature>
<feature type="region of interest" description="Disordered" evidence="1">
    <location>
        <begin position="125"/>
        <end position="159"/>
    </location>
</feature>
<dbReference type="EMBL" id="JABSTU010000001">
    <property type="protein sequence ID" value="KAH8038501.1"/>
    <property type="molecule type" value="Genomic_DNA"/>
</dbReference>
<comment type="caution">
    <text evidence="4">The sequence shown here is derived from an EMBL/GenBank/DDBJ whole genome shotgun (WGS) entry which is preliminary data.</text>
</comment>
<dbReference type="InterPro" id="IPR001223">
    <property type="entry name" value="Glyco_hydro18_cat"/>
</dbReference>
<evidence type="ECO:0000256" key="1">
    <source>
        <dbReference type="SAM" id="MobiDB-lite"/>
    </source>
</evidence>